<keyword evidence="2" id="KW-1185">Reference proteome</keyword>
<sequence length="76" mass="8023">MCFAAVVVAAGCALKLEAGRVGRGRLQLCIRLGWQLCTAAALTGGVQAVVWPRGSNYDSLKVAKCLVRFLLSLSTI</sequence>
<dbReference type="EMBL" id="UZAE01003985">
    <property type="protein sequence ID" value="VDO00904.1"/>
    <property type="molecule type" value="Genomic_DNA"/>
</dbReference>
<dbReference type="AlphaFoldDB" id="A0A3P7SDN7"/>
<organism evidence="1 2">
    <name type="scientific">Rodentolepis nana</name>
    <name type="common">Dwarf tapeworm</name>
    <name type="synonym">Hymenolepis nana</name>
    <dbReference type="NCBI Taxonomy" id="102285"/>
    <lineage>
        <taxon>Eukaryota</taxon>
        <taxon>Metazoa</taxon>
        <taxon>Spiralia</taxon>
        <taxon>Lophotrochozoa</taxon>
        <taxon>Platyhelminthes</taxon>
        <taxon>Cestoda</taxon>
        <taxon>Eucestoda</taxon>
        <taxon>Cyclophyllidea</taxon>
        <taxon>Hymenolepididae</taxon>
        <taxon>Rodentolepis</taxon>
    </lineage>
</organism>
<reference evidence="1 2" key="1">
    <citation type="submission" date="2018-11" db="EMBL/GenBank/DDBJ databases">
        <authorList>
            <consortium name="Pathogen Informatics"/>
        </authorList>
    </citation>
    <scope>NUCLEOTIDE SEQUENCE [LARGE SCALE GENOMIC DNA]</scope>
</reference>
<dbReference type="Proteomes" id="UP000278807">
    <property type="component" value="Unassembled WGS sequence"/>
</dbReference>
<evidence type="ECO:0000313" key="1">
    <source>
        <dbReference type="EMBL" id="VDO00904.1"/>
    </source>
</evidence>
<evidence type="ECO:0000313" key="2">
    <source>
        <dbReference type="Proteomes" id="UP000278807"/>
    </source>
</evidence>
<name>A0A3P7SDN7_RODNA</name>
<gene>
    <name evidence="1" type="ORF">HNAJ_LOCUS5044</name>
</gene>
<accession>A0A3P7SDN7</accession>
<protein>
    <submittedName>
        <fullName evidence="1">Uncharacterized protein</fullName>
    </submittedName>
</protein>
<proteinExistence type="predicted"/>